<dbReference type="RefSeq" id="WP_124540950.1">
    <property type="nucleotide sequence ID" value="NZ_QUSW01000003.1"/>
</dbReference>
<name>A0A3N7HQB0_9BURK</name>
<keyword evidence="2" id="KW-1185">Reference proteome</keyword>
<organism evidence="1 2">
    <name type="scientific">Piscinibacter terrae</name>
    <dbReference type="NCBI Taxonomy" id="2496871"/>
    <lineage>
        <taxon>Bacteria</taxon>
        <taxon>Pseudomonadati</taxon>
        <taxon>Pseudomonadota</taxon>
        <taxon>Betaproteobacteria</taxon>
        <taxon>Burkholderiales</taxon>
        <taxon>Sphaerotilaceae</taxon>
        <taxon>Piscinibacter</taxon>
    </lineage>
</organism>
<evidence type="ECO:0000313" key="2">
    <source>
        <dbReference type="Proteomes" id="UP000267464"/>
    </source>
</evidence>
<dbReference type="OrthoDB" id="8081825at2"/>
<reference evidence="1 2" key="2">
    <citation type="submission" date="2018-12" db="EMBL/GenBank/DDBJ databases">
        <title>Rhizobacter gummiphilus sp. nov., a rubber-degrading bacterium isolated from the soil of a botanical garden in Japan.</title>
        <authorList>
            <person name="Shunsuke S.S."/>
        </authorList>
    </citation>
    <scope>NUCLEOTIDE SEQUENCE [LARGE SCALE GENOMIC DNA]</scope>
    <source>
        <strain evidence="1 2">S-16</strain>
    </source>
</reference>
<dbReference type="Proteomes" id="UP000267464">
    <property type="component" value="Unassembled WGS sequence"/>
</dbReference>
<sequence length="120" mass="13721">MMLFRPRHKPAPASVPPETRLLDLADSFILKCIDELDPRQEARLREDTPQLQRLFNHTGGWEDIVMSRYGLVPEVRGAIRALWSRSRAVAVEHDEVITPQAFARAVLGKMQPHGEQDRRG</sequence>
<dbReference type="EMBL" id="QUSW01000003">
    <property type="protein sequence ID" value="RQP24418.1"/>
    <property type="molecule type" value="Genomic_DNA"/>
</dbReference>
<gene>
    <name evidence="1" type="ORF">DZC73_14085</name>
</gene>
<reference evidence="1 2" key="1">
    <citation type="submission" date="2018-08" db="EMBL/GenBank/DDBJ databases">
        <authorList>
            <person name="Khan S.A."/>
            <person name="Jeon C.O."/>
            <person name="Chun B.H."/>
            <person name="Jeong S.E."/>
        </authorList>
    </citation>
    <scope>NUCLEOTIDE SEQUENCE [LARGE SCALE GENOMIC DNA]</scope>
    <source>
        <strain evidence="1 2">S-16</strain>
    </source>
</reference>
<proteinExistence type="predicted"/>
<accession>A0A3N7HQB0</accession>
<evidence type="ECO:0000313" key="1">
    <source>
        <dbReference type="EMBL" id="RQP24418.1"/>
    </source>
</evidence>
<dbReference type="AlphaFoldDB" id="A0A3N7HQB0"/>
<protein>
    <submittedName>
        <fullName evidence="1">Uncharacterized protein</fullName>
    </submittedName>
</protein>
<comment type="caution">
    <text evidence="1">The sequence shown here is derived from an EMBL/GenBank/DDBJ whole genome shotgun (WGS) entry which is preliminary data.</text>
</comment>